<dbReference type="Proteomes" id="UP001611580">
    <property type="component" value="Unassembled WGS sequence"/>
</dbReference>
<protein>
    <submittedName>
        <fullName evidence="6">Glycoside hydrolase family 43 protein</fullName>
    </submittedName>
</protein>
<evidence type="ECO:0000313" key="6">
    <source>
        <dbReference type="EMBL" id="MFI2490381.1"/>
    </source>
</evidence>
<proteinExistence type="inferred from homology"/>
<organism evidence="6 7">
    <name type="scientific">Promicromonospora kroppenstedtii</name>
    <dbReference type="NCBI Taxonomy" id="440482"/>
    <lineage>
        <taxon>Bacteria</taxon>
        <taxon>Bacillati</taxon>
        <taxon>Actinomycetota</taxon>
        <taxon>Actinomycetes</taxon>
        <taxon>Micrococcales</taxon>
        <taxon>Promicromonosporaceae</taxon>
        <taxon>Promicromonospora</taxon>
    </lineage>
</organism>
<reference evidence="6 7" key="1">
    <citation type="submission" date="2024-10" db="EMBL/GenBank/DDBJ databases">
        <title>The Natural Products Discovery Center: Release of the First 8490 Sequenced Strains for Exploring Actinobacteria Biosynthetic Diversity.</title>
        <authorList>
            <person name="Kalkreuter E."/>
            <person name="Kautsar S.A."/>
            <person name="Yang D."/>
            <person name="Bader C.D."/>
            <person name="Teijaro C.N."/>
            <person name="Fluegel L."/>
            <person name="Davis C.M."/>
            <person name="Simpson J.R."/>
            <person name="Lauterbach L."/>
            <person name="Steele A.D."/>
            <person name="Gui C."/>
            <person name="Meng S."/>
            <person name="Li G."/>
            <person name="Viehrig K."/>
            <person name="Ye F."/>
            <person name="Su P."/>
            <person name="Kiefer A.F."/>
            <person name="Nichols A."/>
            <person name="Cepeda A.J."/>
            <person name="Yan W."/>
            <person name="Fan B."/>
            <person name="Jiang Y."/>
            <person name="Adhikari A."/>
            <person name="Zheng C.-J."/>
            <person name="Schuster L."/>
            <person name="Cowan T.M."/>
            <person name="Smanski M.J."/>
            <person name="Chevrette M.G."/>
            <person name="De Carvalho L.P.S."/>
            <person name="Shen B."/>
        </authorList>
    </citation>
    <scope>NUCLEOTIDE SEQUENCE [LARGE SCALE GENOMIC DNA]</scope>
    <source>
        <strain evidence="6 7">NPDC019481</strain>
    </source>
</reference>
<dbReference type="Pfam" id="PF17851">
    <property type="entry name" value="GH43_C2"/>
    <property type="match status" value="1"/>
</dbReference>
<dbReference type="Pfam" id="PF04616">
    <property type="entry name" value="Glyco_hydro_43"/>
    <property type="match status" value="1"/>
</dbReference>
<dbReference type="InterPro" id="IPR013320">
    <property type="entry name" value="ConA-like_dom_sf"/>
</dbReference>
<evidence type="ECO:0000259" key="5">
    <source>
        <dbReference type="Pfam" id="PF17851"/>
    </source>
</evidence>
<dbReference type="InterPro" id="IPR023296">
    <property type="entry name" value="Glyco_hydro_beta-prop_sf"/>
</dbReference>
<dbReference type="SUPFAM" id="SSF75005">
    <property type="entry name" value="Arabinanase/levansucrase/invertase"/>
    <property type="match status" value="1"/>
</dbReference>
<dbReference type="Gene3D" id="2.115.10.20">
    <property type="entry name" value="Glycosyl hydrolase domain, family 43"/>
    <property type="match status" value="1"/>
</dbReference>
<dbReference type="PANTHER" id="PTHR42812">
    <property type="entry name" value="BETA-XYLOSIDASE"/>
    <property type="match status" value="1"/>
</dbReference>
<dbReference type="PANTHER" id="PTHR42812:SF12">
    <property type="entry name" value="BETA-XYLOSIDASE-RELATED"/>
    <property type="match status" value="1"/>
</dbReference>
<accession>A0ABW7XS79</accession>
<comment type="similarity">
    <text evidence="1 4">Belongs to the glycosyl hydrolase 43 family.</text>
</comment>
<evidence type="ECO:0000313" key="7">
    <source>
        <dbReference type="Proteomes" id="UP001611580"/>
    </source>
</evidence>
<comment type="caution">
    <text evidence="6">The sequence shown here is derived from an EMBL/GenBank/DDBJ whole genome shotgun (WGS) entry which is preliminary data.</text>
</comment>
<dbReference type="InterPro" id="IPR041542">
    <property type="entry name" value="GH43_C2"/>
</dbReference>
<dbReference type="EMBL" id="JBIRYI010000024">
    <property type="protein sequence ID" value="MFI2490381.1"/>
    <property type="molecule type" value="Genomic_DNA"/>
</dbReference>
<name>A0ABW7XS79_9MICO</name>
<feature type="domain" description="Beta-xylosidase C-terminal Concanavalin A-like" evidence="5">
    <location>
        <begin position="336"/>
        <end position="521"/>
    </location>
</feature>
<evidence type="ECO:0000256" key="3">
    <source>
        <dbReference type="ARBA" id="ARBA00023295"/>
    </source>
</evidence>
<dbReference type="InterPro" id="IPR051795">
    <property type="entry name" value="Glycosyl_Hydrlase_43"/>
</dbReference>
<keyword evidence="3 4" id="KW-0326">Glycosidase</keyword>
<dbReference type="InterPro" id="IPR006710">
    <property type="entry name" value="Glyco_hydro_43"/>
</dbReference>
<gene>
    <name evidence="6" type="ORF">ACH47X_25955</name>
</gene>
<dbReference type="Gene3D" id="2.60.120.200">
    <property type="match status" value="1"/>
</dbReference>
<keyword evidence="2 4" id="KW-0378">Hydrolase</keyword>
<evidence type="ECO:0000256" key="4">
    <source>
        <dbReference type="RuleBase" id="RU361187"/>
    </source>
</evidence>
<evidence type="ECO:0000256" key="1">
    <source>
        <dbReference type="ARBA" id="ARBA00009865"/>
    </source>
</evidence>
<dbReference type="GO" id="GO:0016787">
    <property type="term" value="F:hydrolase activity"/>
    <property type="evidence" value="ECO:0007669"/>
    <property type="project" value="UniProtKB-KW"/>
</dbReference>
<evidence type="ECO:0000256" key="2">
    <source>
        <dbReference type="ARBA" id="ARBA00022801"/>
    </source>
</evidence>
<dbReference type="CDD" id="cd18617">
    <property type="entry name" value="GH43_XynB-like"/>
    <property type="match status" value="1"/>
</dbReference>
<dbReference type="SUPFAM" id="SSF49899">
    <property type="entry name" value="Concanavalin A-like lectins/glucanases"/>
    <property type="match status" value="1"/>
</dbReference>
<dbReference type="RefSeq" id="WP_397408197.1">
    <property type="nucleotide sequence ID" value="NZ_JBIRYI010000024.1"/>
</dbReference>
<keyword evidence="7" id="KW-1185">Reference proteome</keyword>
<sequence>MTDVGNPILPGCYPDPTICRVGAEYYLVTSTFEYFPGLPVFRSRDLVHWEQIGHALDRPGQLDMQGIASSGGLYAPTLRHHDGTFWLVCTLVDQQDSSRGGNFVLTATDPAGPWSDPVWLGEDGIDPSLFFDDDGRVWLQGTRLAREPEWHDQTEVWLRELDPATMRLTGPEHVLWRGAVLGAVWAEGPHLYRVDGTYYLLAAEGGTEFHHAISVARSDSVTGPYVGNRANPVLTHRHLGRDVDVVGVGHADLVEAPDGSWWAVLLGMRPYGGYHYNLGRETFLVPVTWEDGWPVFAPGQGRVPMVVEVPDGVRADGGALGPHAPWPSAGPVLPGDLRWTGLRGPADFAEPHGTGWLLRVRPENLTDAATPAFLGVRQQHQDVTVRTTLRFDPAGPDEQAGLAVRQSEKDHVLLVVAGGADATGRRVLAVHRRAGVATVLGERSLPDGDDPVTLAVRARGQDYALLAGVGDEPPTPVATADGRTLDSVSAGGFLGAWQGLIATSNGAPSDSVVTVERFEYQPYV</sequence>